<dbReference type="Proteomes" id="UP001057455">
    <property type="component" value="Unassembled WGS sequence"/>
</dbReference>
<organism evidence="2 3">
    <name type="scientific">Babesia ovis</name>
    <dbReference type="NCBI Taxonomy" id="5869"/>
    <lineage>
        <taxon>Eukaryota</taxon>
        <taxon>Sar</taxon>
        <taxon>Alveolata</taxon>
        <taxon>Apicomplexa</taxon>
        <taxon>Aconoidasida</taxon>
        <taxon>Piroplasmida</taxon>
        <taxon>Babesiidae</taxon>
        <taxon>Babesia</taxon>
    </lineage>
</organism>
<dbReference type="EMBL" id="BLIY01000003">
    <property type="protein sequence ID" value="GFE53022.1"/>
    <property type="molecule type" value="Genomic_DNA"/>
</dbReference>
<gene>
    <name evidence="2" type="ORF">BaOVIS_004260</name>
</gene>
<sequence length="1343" mass="151390">MNNGGTESLEKDLSRFLNASDGFTAAKSALQGFHDGQKAWQTSVRRLRLANNHKNTTDTDTLMLYALTLKHHAYDGLRRVWPKGNSNGRKVKADAMDDLCSLCLLYEARDAKIRQQIIYALCGLIINFFDIKMSEKHFLLVEALYRFQKNPTLQCELLCALPEEIVNRDIRVSVFTRADSLRSCVMYAPRIFTRLFALMNGTTPDGRSAPATNNVDTTASKLYLPMRALVKWLEMHTLLLQEYGGTNEYDVLDLDYMDSGQLDDIESSGSRDMTPTRSTVRSPKRSKDMSPTGSRDVTPTRSTVRSPKRSKDMSPTGSRDMTPNRSNCIDDTASSESSGTEDTSPTRSSDTYDSESSGKHSGSTREKHIAESTFDLDGIRAKIPREDAVLIRNSLNAFGAIGGVFSIFSWLRKALYTNEVQLCNICCEALAHFYSLTQFNLTAILYATSERYYEYGSHDTRHWSHCAKLSISQLPCIVTDSCRWAMDFFCEIPRFLQTNIAKPENTGPTVEMLHSVMEPLVVIAAEHLPFTILFAEELSTKAVAICMFVKDLANHPDMRCRELCLDFYATLLSVLFTLKKTMSEPWLSTCVMRIVQTMRHIYSGFVCQLIKSARLDLSRHNIDEFAHYRRLIATFIDEAVHVVGVNLLVQILWDQVTTLEHEFDWINAEVCSFIIRTVAHRLTVDLVEGIIDKYLFLVCNPKSLQELYTKFSEDVARYIHESISDCLTLTCGLVAQDPKLLRAAQEVCMLDFQDKPYVYEQHCARAFRALSLSAQYEPCDILSLLRRLALKITYNEYPLTSRLELLAVISDLISRFNTNIKTRLRRDFVSSMSLRLSRMLDAGNIKNISDEITLYITLLCMIDFKPDSVPGMAAQTTEKDAEASNLNHETVVLEKIKRINAFWPQVDICQEFIHIDDFSKEEEVENMARWMFWVLSESNFGSHSQVLALDNILKSKRLCHIERLLTKSMECVEAYICRLLDVTLYGIDNGVPQFDALDADATGDCTPRVKDAAISQWNGCTEMDKPVTSKLCSIPAIGIRTSSTGGDNNGTAECTGVDINATESNVEINAKESTSVDINCSVDYTGVDNGTAESTGDDIVHNGLNTPNTIPQWYSSHLNAAGNINSNIARFRRQSDFYLLDLLTRAVGHGILNRISALRLLSWPKFNHYLTVMALMLPTTDPNLNRETVNLLGAVVHWLNIDFSTNGIDTKGYRMVRHKVQTLLVSRNYLDGGRPMAEVIISAVFKSFLDKPCQVGSYLSPATRIIHTLVGSNIFAPMVDKCLHSCIKEYKSDYNTFRRIGINMMSSVRDVRRLLWMLSTDYDAAETPVASAPVDKKCRVFGL</sequence>
<evidence type="ECO:0000313" key="3">
    <source>
        <dbReference type="Proteomes" id="UP001057455"/>
    </source>
</evidence>
<dbReference type="Gene3D" id="1.25.10.10">
    <property type="entry name" value="Leucine-rich Repeat Variant"/>
    <property type="match status" value="1"/>
</dbReference>
<feature type="compositionally biased region" description="Polar residues" evidence="1">
    <location>
        <begin position="289"/>
        <end position="305"/>
    </location>
</feature>
<evidence type="ECO:0000313" key="2">
    <source>
        <dbReference type="EMBL" id="GFE53022.1"/>
    </source>
</evidence>
<feature type="compositionally biased region" description="Polar residues" evidence="1">
    <location>
        <begin position="313"/>
        <end position="361"/>
    </location>
</feature>
<name>A0A9W5WUA9_BABOV</name>
<feature type="compositionally biased region" description="Polar residues" evidence="1">
    <location>
        <begin position="267"/>
        <end position="281"/>
    </location>
</feature>
<keyword evidence="3" id="KW-1185">Reference proteome</keyword>
<dbReference type="SUPFAM" id="SSF48371">
    <property type="entry name" value="ARM repeat"/>
    <property type="match status" value="1"/>
</dbReference>
<dbReference type="InterPro" id="IPR011989">
    <property type="entry name" value="ARM-like"/>
</dbReference>
<dbReference type="OrthoDB" id="364389at2759"/>
<protein>
    <submittedName>
        <fullName evidence="2">Surface antigen ariel1, putative</fullName>
    </submittedName>
</protein>
<accession>A0A9W5WUA9</accession>
<comment type="caution">
    <text evidence="2">The sequence shown here is derived from an EMBL/GenBank/DDBJ whole genome shotgun (WGS) entry which is preliminary data.</text>
</comment>
<proteinExistence type="predicted"/>
<reference evidence="2" key="1">
    <citation type="submission" date="2019-12" db="EMBL/GenBank/DDBJ databases">
        <title>Genome sequence of Babesia ovis.</title>
        <authorList>
            <person name="Yamagishi J."/>
            <person name="Sevinc F."/>
            <person name="Xuan X."/>
        </authorList>
    </citation>
    <scope>NUCLEOTIDE SEQUENCE</scope>
    <source>
        <strain evidence="2">Selcuk</strain>
    </source>
</reference>
<feature type="region of interest" description="Disordered" evidence="1">
    <location>
        <begin position="263"/>
        <end position="369"/>
    </location>
</feature>
<evidence type="ECO:0000256" key="1">
    <source>
        <dbReference type="SAM" id="MobiDB-lite"/>
    </source>
</evidence>
<dbReference type="InterPro" id="IPR016024">
    <property type="entry name" value="ARM-type_fold"/>
</dbReference>